<keyword evidence="5" id="KW-0479">Metal-binding</keyword>
<evidence type="ECO:0000256" key="4">
    <source>
        <dbReference type="ARBA" id="ARBA00022705"/>
    </source>
</evidence>
<dbReference type="GO" id="GO:0043596">
    <property type="term" value="C:nuclear replication fork"/>
    <property type="evidence" value="ECO:0007669"/>
    <property type="project" value="TreeGrafter"/>
</dbReference>
<keyword evidence="7" id="KW-0862">Zinc</keyword>
<dbReference type="EMBL" id="VSWD01000005">
    <property type="protein sequence ID" value="KAK3104155.1"/>
    <property type="molecule type" value="Genomic_DNA"/>
</dbReference>
<comment type="caution">
    <text evidence="11">The sequence shown here is derived from an EMBL/GenBank/DDBJ whole genome shotgun (WGS) entry which is preliminary data.</text>
</comment>
<feature type="region of interest" description="Disordered" evidence="9">
    <location>
        <begin position="1"/>
        <end position="61"/>
    </location>
</feature>
<keyword evidence="12" id="KW-1185">Reference proteome</keyword>
<feature type="compositionally biased region" description="Basic and acidic residues" evidence="9">
    <location>
        <begin position="1"/>
        <end position="34"/>
    </location>
</feature>
<dbReference type="GO" id="GO:0003688">
    <property type="term" value="F:DNA replication origin binding"/>
    <property type="evidence" value="ECO:0007669"/>
    <property type="project" value="TreeGrafter"/>
</dbReference>
<evidence type="ECO:0000313" key="12">
    <source>
        <dbReference type="Proteomes" id="UP001186944"/>
    </source>
</evidence>
<dbReference type="InterPro" id="IPR015411">
    <property type="entry name" value="Rep_factor_Mcm10_C"/>
</dbReference>
<dbReference type="GO" id="GO:0006270">
    <property type="term" value="P:DNA replication initiation"/>
    <property type="evidence" value="ECO:0007669"/>
    <property type="project" value="InterPro"/>
</dbReference>
<dbReference type="Pfam" id="PF24863">
    <property type="entry name" value="zf-CCCH_Mcm10"/>
    <property type="match status" value="2"/>
</dbReference>
<feature type="region of interest" description="Disordered" evidence="9">
    <location>
        <begin position="440"/>
        <end position="495"/>
    </location>
</feature>
<reference evidence="11" key="1">
    <citation type="submission" date="2019-08" db="EMBL/GenBank/DDBJ databases">
        <title>The improved chromosome-level genome for the pearl oyster Pinctada fucata martensii using PacBio sequencing and Hi-C.</title>
        <authorList>
            <person name="Zheng Z."/>
        </authorList>
    </citation>
    <scope>NUCLEOTIDE SEQUENCE</scope>
    <source>
        <strain evidence="11">ZZ-2019</strain>
        <tissue evidence="11">Adductor muscle</tissue>
    </source>
</reference>
<dbReference type="Pfam" id="PF22379">
    <property type="entry name" value="OB_MCM10"/>
    <property type="match status" value="1"/>
</dbReference>
<dbReference type="GO" id="GO:0008270">
    <property type="term" value="F:zinc ion binding"/>
    <property type="evidence" value="ECO:0007669"/>
    <property type="project" value="UniProtKB-KW"/>
</dbReference>
<feature type="compositionally biased region" description="Basic and acidic residues" evidence="9">
    <location>
        <begin position="444"/>
        <end position="487"/>
    </location>
</feature>
<keyword evidence="8" id="KW-0539">Nucleus</keyword>
<comment type="subcellular location">
    <subcellularLocation>
        <location evidence="1">Nucleus</location>
    </subcellularLocation>
</comment>
<dbReference type="SMART" id="SM01280">
    <property type="entry name" value="Mcm10"/>
    <property type="match status" value="1"/>
</dbReference>
<proteinExistence type="inferred from homology"/>
<gene>
    <name evidence="11" type="ORF">FSP39_024878</name>
</gene>
<dbReference type="Proteomes" id="UP001186944">
    <property type="component" value="Unassembled WGS sequence"/>
</dbReference>
<dbReference type="InterPro" id="IPR055065">
    <property type="entry name" value="OB_MCM10"/>
</dbReference>
<dbReference type="Gene3D" id="2.40.50.140">
    <property type="entry name" value="Nucleic acid-binding proteins"/>
    <property type="match status" value="1"/>
</dbReference>
<keyword evidence="6" id="KW-0863">Zinc-finger</keyword>
<sequence>MKKGEKERVSHANKSDVQALRDKAVKPNSWKDRPFLGQKQIDPPPKHSSKENDMPSITDPFSNIRIVNPKVSSLDMKMKMQDRKLFKLSTLNTRPSADLQGNWVTIGVVIYKSEPRTSASGKNYCLWKLSDLQNCDQVITFFLFGEVYKQHWKNEVSTVVGLLNPNPMDKAEKASKDVAFTVNHPHQILVMGHSKDLGKCAGTNRAGNACTNIINKQHGEFCTYHVQAAYKRSSSKRTELQGGAAVTPKNHVYNQKKNQQGFFFYGGETFTNMRPVSSNSSNLVTVKNLQAKQAAMGKGKLTTMSLHNIAASDNKRLQQLQDKDNALVDLLSTPTVGSMNMIKHLMKKENMEKDQQDDKKKPAIQSISARDLLRQHKEVMRQKLRPSSTGSTPPVNPLKVAPVLGKGCNDGLINLDAPRVPKLSAMKAEQAKRKAILQIQEKGGIQKEDPNAVRKKSSPEARERILKRIREDVDQENKSKSAEEPPKKKSKLLGNIDENSEEFKALMKTKSRHTGALKEAEKEIEEKYFMELEKKERYEEKMSSIMEMKCTVFTCKICNYTSFKTSDRCKEERHPITKVQATKRFFKCKKCGKRTHSIHKLPQEPCRGCGDNNYERTSMLQERKGPKLPHENLCIRGDEAKFLNSMDQKSYLNL</sequence>
<feature type="domain" description="Replication factor Mcm10 C-terminal" evidence="10">
    <location>
        <begin position="331"/>
        <end position="645"/>
    </location>
</feature>
<dbReference type="InterPro" id="IPR015408">
    <property type="entry name" value="Znf_Mcm10/DnaG"/>
</dbReference>
<dbReference type="InterPro" id="IPR040184">
    <property type="entry name" value="Mcm10"/>
</dbReference>
<protein>
    <recommendedName>
        <fullName evidence="3">Protein MCM10 homolog</fullName>
    </recommendedName>
</protein>
<evidence type="ECO:0000256" key="8">
    <source>
        <dbReference type="ARBA" id="ARBA00023242"/>
    </source>
</evidence>
<dbReference type="Pfam" id="PF09329">
    <property type="entry name" value="zf-primase"/>
    <property type="match status" value="1"/>
</dbReference>
<dbReference type="AlphaFoldDB" id="A0AA88YG67"/>
<evidence type="ECO:0000259" key="10">
    <source>
        <dbReference type="SMART" id="SM01280"/>
    </source>
</evidence>
<accession>A0AA88YG67</accession>
<evidence type="ECO:0000256" key="3">
    <source>
        <dbReference type="ARBA" id="ARBA00017770"/>
    </source>
</evidence>
<dbReference type="InterPro" id="IPR012340">
    <property type="entry name" value="NA-bd_OB-fold"/>
</dbReference>
<dbReference type="InterPro" id="IPR056791">
    <property type="entry name" value="Znf_Mcm10_C"/>
</dbReference>
<dbReference type="GO" id="GO:0003697">
    <property type="term" value="F:single-stranded DNA binding"/>
    <property type="evidence" value="ECO:0007669"/>
    <property type="project" value="InterPro"/>
</dbReference>
<evidence type="ECO:0000256" key="2">
    <source>
        <dbReference type="ARBA" id="ARBA00009679"/>
    </source>
</evidence>
<keyword evidence="4" id="KW-0235">DNA replication</keyword>
<feature type="compositionally biased region" description="Basic and acidic residues" evidence="9">
    <location>
        <begin position="44"/>
        <end position="53"/>
    </location>
</feature>
<evidence type="ECO:0000256" key="5">
    <source>
        <dbReference type="ARBA" id="ARBA00022723"/>
    </source>
</evidence>
<evidence type="ECO:0000313" key="11">
    <source>
        <dbReference type="EMBL" id="KAK3104155.1"/>
    </source>
</evidence>
<evidence type="ECO:0000256" key="9">
    <source>
        <dbReference type="SAM" id="MobiDB-lite"/>
    </source>
</evidence>
<evidence type="ECO:0000256" key="7">
    <source>
        <dbReference type="ARBA" id="ARBA00022833"/>
    </source>
</evidence>
<dbReference type="FunFam" id="2.40.50.140:FF:000174">
    <property type="entry name" value="DNA replication licensing factor mcm10"/>
    <property type="match status" value="1"/>
</dbReference>
<evidence type="ECO:0000256" key="1">
    <source>
        <dbReference type="ARBA" id="ARBA00004123"/>
    </source>
</evidence>
<dbReference type="PANTHER" id="PTHR13454:SF11">
    <property type="entry name" value="PROTEIN MCM10 HOMOLOG"/>
    <property type="match status" value="1"/>
</dbReference>
<dbReference type="PANTHER" id="PTHR13454">
    <property type="entry name" value="PROTEIN MCM10 HOMOLOG"/>
    <property type="match status" value="1"/>
</dbReference>
<evidence type="ECO:0000256" key="6">
    <source>
        <dbReference type="ARBA" id="ARBA00022771"/>
    </source>
</evidence>
<name>A0AA88YG67_PINIB</name>
<organism evidence="11 12">
    <name type="scientific">Pinctada imbricata</name>
    <name type="common">Atlantic pearl-oyster</name>
    <name type="synonym">Pinctada martensii</name>
    <dbReference type="NCBI Taxonomy" id="66713"/>
    <lineage>
        <taxon>Eukaryota</taxon>
        <taxon>Metazoa</taxon>
        <taxon>Spiralia</taxon>
        <taxon>Lophotrochozoa</taxon>
        <taxon>Mollusca</taxon>
        <taxon>Bivalvia</taxon>
        <taxon>Autobranchia</taxon>
        <taxon>Pteriomorphia</taxon>
        <taxon>Pterioida</taxon>
        <taxon>Pterioidea</taxon>
        <taxon>Pteriidae</taxon>
        <taxon>Pinctada</taxon>
    </lineage>
</organism>
<dbReference type="Pfam" id="PF09332">
    <property type="entry name" value="Mcm10"/>
    <property type="match status" value="1"/>
</dbReference>
<comment type="similarity">
    <text evidence="2">Belongs to the MCM10 family.</text>
</comment>